<keyword evidence="6" id="KW-0479">Metal-binding</keyword>
<dbReference type="OrthoDB" id="9769739at2"/>
<evidence type="ECO:0000256" key="1">
    <source>
        <dbReference type="ARBA" id="ARBA00006217"/>
    </source>
</evidence>
<sequence length="252" mass="26575">MVERKKVLGGVLAGALLLGSFTLAGCGSEAQKTGENSGEKAASASAVQVYQRPEIIKNPDEALNLLKDGNARFAGEKVLPDNLGDERREELKKNGQHPFAIIVSCSDSRVPPEIIFDQALGDLFVIRVAGNVIDPVATGSVEYAAEHLGTPLIVVMGHEKCGAVTAAVKGGEVPGSIGSIIEKIKPSVEKAKATGLAGDQLVEKSTELNVEASMVELEKSPIIKELVEQGKLKIVGAKYHLGSGQVEWLETK</sequence>
<comment type="similarity">
    <text evidence="1">Belongs to the beta-class carbonic anhydrase family.</text>
</comment>
<feature type="chain" id="PRO_5038719921" description="carbonic anhydrase" evidence="7">
    <location>
        <begin position="25"/>
        <end position="252"/>
    </location>
</feature>
<dbReference type="SMART" id="SM00947">
    <property type="entry name" value="Pro_CA"/>
    <property type="match status" value="1"/>
</dbReference>
<dbReference type="CDD" id="cd03378">
    <property type="entry name" value="beta_CA_cladeC"/>
    <property type="match status" value="1"/>
</dbReference>
<protein>
    <recommendedName>
        <fullName evidence="2">carbonic anhydrase</fullName>
        <ecNumber evidence="2">4.2.1.1</ecNumber>
    </recommendedName>
</protein>
<evidence type="ECO:0000256" key="7">
    <source>
        <dbReference type="SAM" id="SignalP"/>
    </source>
</evidence>
<dbReference type="Proteomes" id="UP000189933">
    <property type="component" value="Unassembled WGS sequence"/>
</dbReference>
<organism evidence="8 9">
    <name type="scientific">Carboxydocella sporoproducens DSM 16521</name>
    <dbReference type="NCBI Taxonomy" id="1121270"/>
    <lineage>
        <taxon>Bacteria</taxon>
        <taxon>Bacillati</taxon>
        <taxon>Bacillota</taxon>
        <taxon>Clostridia</taxon>
        <taxon>Eubacteriales</taxon>
        <taxon>Clostridiales Family XVI. Incertae Sedis</taxon>
        <taxon>Carboxydocella</taxon>
    </lineage>
</organism>
<proteinExistence type="inferred from homology"/>
<dbReference type="Gene3D" id="3.40.1050.10">
    <property type="entry name" value="Carbonic anhydrase"/>
    <property type="match status" value="1"/>
</dbReference>
<feature type="binding site" evidence="6">
    <location>
        <position position="161"/>
    </location>
    <ligand>
        <name>Zn(2+)</name>
        <dbReference type="ChEBI" id="CHEBI:29105"/>
    </ligand>
</feature>
<dbReference type="GO" id="GO:0004089">
    <property type="term" value="F:carbonate dehydratase activity"/>
    <property type="evidence" value="ECO:0007669"/>
    <property type="project" value="UniProtKB-EC"/>
</dbReference>
<keyword evidence="7" id="KW-0732">Signal</keyword>
<feature type="binding site" evidence="6">
    <location>
        <position position="105"/>
    </location>
    <ligand>
        <name>Zn(2+)</name>
        <dbReference type="ChEBI" id="CHEBI:29105"/>
    </ligand>
</feature>
<dbReference type="Pfam" id="PF00484">
    <property type="entry name" value="Pro_CA"/>
    <property type="match status" value="1"/>
</dbReference>
<keyword evidence="9" id="KW-1185">Reference proteome</keyword>
<dbReference type="PANTHER" id="PTHR11002:SF79">
    <property type="entry name" value="CARBONIC ANHYDRASE 2"/>
    <property type="match status" value="1"/>
</dbReference>
<evidence type="ECO:0000256" key="6">
    <source>
        <dbReference type="PIRSR" id="PIRSR601765-1"/>
    </source>
</evidence>
<feature type="signal peptide" evidence="7">
    <location>
        <begin position="1"/>
        <end position="24"/>
    </location>
</feature>
<feature type="binding site" evidence="6">
    <location>
        <position position="107"/>
    </location>
    <ligand>
        <name>Zn(2+)</name>
        <dbReference type="ChEBI" id="CHEBI:29105"/>
    </ligand>
</feature>
<accession>A0A1T4PLH2</accession>
<feature type="binding site" evidence="6">
    <location>
        <position position="158"/>
    </location>
    <ligand>
        <name>Zn(2+)</name>
        <dbReference type="ChEBI" id="CHEBI:29105"/>
    </ligand>
</feature>
<dbReference type="PROSITE" id="PS51257">
    <property type="entry name" value="PROKAR_LIPOPROTEIN"/>
    <property type="match status" value="1"/>
</dbReference>
<dbReference type="InterPro" id="IPR015892">
    <property type="entry name" value="Carbonic_anhydrase_CS"/>
</dbReference>
<evidence type="ECO:0000313" key="9">
    <source>
        <dbReference type="Proteomes" id="UP000189933"/>
    </source>
</evidence>
<dbReference type="EMBL" id="FUXM01000012">
    <property type="protein sequence ID" value="SJZ92434.1"/>
    <property type="molecule type" value="Genomic_DNA"/>
</dbReference>
<dbReference type="AlphaFoldDB" id="A0A1T4PLH2"/>
<gene>
    <name evidence="8" type="ORF">SAMN02745885_01332</name>
</gene>
<dbReference type="InterPro" id="IPR001765">
    <property type="entry name" value="Carbonic_anhydrase"/>
</dbReference>
<evidence type="ECO:0000313" key="8">
    <source>
        <dbReference type="EMBL" id="SJZ92434.1"/>
    </source>
</evidence>
<name>A0A1T4PLH2_9FIRM</name>
<evidence type="ECO:0000256" key="5">
    <source>
        <dbReference type="ARBA" id="ARBA00048348"/>
    </source>
</evidence>
<evidence type="ECO:0000256" key="3">
    <source>
        <dbReference type="ARBA" id="ARBA00022833"/>
    </source>
</evidence>
<keyword evidence="3 6" id="KW-0862">Zinc</keyword>
<dbReference type="EC" id="4.2.1.1" evidence="2"/>
<dbReference type="GO" id="GO:0008270">
    <property type="term" value="F:zinc ion binding"/>
    <property type="evidence" value="ECO:0007669"/>
    <property type="project" value="InterPro"/>
</dbReference>
<comment type="cofactor">
    <cofactor evidence="6">
        <name>Zn(2+)</name>
        <dbReference type="ChEBI" id="CHEBI:29105"/>
    </cofactor>
    <text evidence="6">Binds 1 zinc ion per subunit.</text>
</comment>
<keyword evidence="4" id="KW-0456">Lyase</keyword>
<dbReference type="InterPro" id="IPR036874">
    <property type="entry name" value="Carbonic_anhydrase_sf"/>
</dbReference>
<reference evidence="9" key="1">
    <citation type="submission" date="2017-02" db="EMBL/GenBank/DDBJ databases">
        <authorList>
            <person name="Varghese N."/>
            <person name="Submissions S."/>
        </authorList>
    </citation>
    <scope>NUCLEOTIDE SEQUENCE [LARGE SCALE GENOMIC DNA]</scope>
    <source>
        <strain evidence="9">DSM 16521</strain>
    </source>
</reference>
<dbReference type="PANTHER" id="PTHR11002">
    <property type="entry name" value="CARBONIC ANHYDRASE"/>
    <property type="match status" value="1"/>
</dbReference>
<dbReference type="GO" id="GO:0015976">
    <property type="term" value="P:carbon utilization"/>
    <property type="evidence" value="ECO:0007669"/>
    <property type="project" value="InterPro"/>
</dbReference>
<evidence type="ECO:0000256" key="2">
    <source>
        <dbReference type="ARBA" id="ARBA00012925"/>
    </source>
</evidence>
<dbReference type="SUPFAM" id="SSF53056">
    <property type="entry name" value="beta-carbonic anhydrase, cab"/>
    <property type="match status" value="1"/>
</dbReference>
<evidence type="ECO:0000256" key="4">
    <source>
        <dbReference type="ARBA" id="ARBA00023239"/>
    </source>
</evidence>
<comment type="catalytic activity">
    <reaction evidence="5">
        <text>hydrogencarbonate + H(+) = CO2 + H2O</text>
        <dbReference type="Rhea" id="RHEA:10748"/>
        <dbReference type="ChEBI" id="CHEBI:15377"/>
        <dbReference type="ChEBI" id="CHEBI:15378"/>
        <dbReference type="ChEBI" id="CHEBI:16526"/>
        <dbReference type="ChEBI" id="CHEBI:17544"/>
        <dbReference type="EC" id="4.2.1.1"/>
    </reaction>
</comment>
<dbReference type="PROSITE" id="PS00704">
    <property type="entry name" value="PROK_CO2_ANHYDRASE_1"/>
    <property type="match status" value="1"/>
</dbReference>
<dbReference type="RefSeq" id="WP_078665410.1">
    <property type="nucleotide sequence ID" value="NZ_FUXM01000012.1"/>
</dbReference>